<name>A0A368L3P8_9BURK</name>
<reference evidence="1 2" key="1">
    <citation type="journal article" date="2018" name="Int. J. Syst. Evol. Microbiol.">
        <title>Parvibium lacunae gen. nov., sp. nov., a new member of the family Alcaligenaceae isolated from a freshwater pond.</title>
        <authorList>
            <person name="Chen W.M."/>
            <person name="Xie P.B."/>
            <person name="Hsu M.Y."/>
            <person name="Sheu S.Y."/>
        </authorList>
    </citation>
    <scope>NUCLEOTIDE SEQUENCE [LARGE SCALE GENOMIC DNA]</scope>
    <source>
        <strain evidence="1 2">KMB9</strain>
    </source>
</reference>
<organism evidence="1 2">
    <name type="scientific">Parvibium lacunae</name>
    <dbReference type="NCBI Taxonomy" id="1888893"/>
    <lineage>
        <taxon>Bacteria</taxon>
        <taxon>Pseudomonadati</taxon>
        <taxon>Pseudomonadota</taxon>
        <taxon>Betaproteobacteria</taxon>
        <taxon>Burkholderiales</taxon>
        <taxon>Alcaligenaceae</taxon>
        <taxon>Parvibium</taxon>
    </lineage>
</organism>
<sequence>MTDIGGGGDRLQWSLPGEALPINEKLRLIQMLDKFGYPDTAADYRASLASQLGAIPDQSPAEDARLARYAETSSAMPPQAPSEAGLLTFTSNNPALTQLSLTRLIDSEKKRLPSL</sequence>
<dbReference type="Proteomes" id="UP000252357">
    <property type="component" value="Unassembled WGS sequence"/>
</dbReference>
<dbReference type="AlphaFoldDB" id="A0A368L3P8"/>
<keyword evidence="2" id="KW-1185">Reference proteome</keyword>
<comment type="caution">
    <text evidence="1">The sequence shown here is derived from an EMBL/GenBank/DDBJ whole genome shotgun (WGS) entry which is preliminary data.</text>
</comment>
<evidence type="ECO:0000313" key="1">
    <source>
        <dbReference type="EMBL" id="RCS58042.1"/>
    </source>
</evidence>
<proteinExistence type="predicted"/>
<accession>A0A368L3P8</accession>
<gene>
    <name evidence="1" type="ORF">DU000_04150</name>
</gene>
<evidence type="ECO:0000313" key="2">
    <source>
        <dbReference type="Proteomes" id="UP000252357"/>
    </source>
</evidence>
<dbReference type="EMBL" id="QPGB01000002">
    <property type="protein sequence ID" value="RCS58042.1"/>
    <property type="molecule type" value="Genomic_DNA"/>
</dbReference>
<dbReference type="RefSeq" id="WP_114402129.1">
    <property type="nucleotide sequence ID" value="NZ_QPGB01000002.1"/>
</dbReference>
<protein>
    <submittedName>
        <fullName evidence="1">Uncharacterized protein</fullName>
    </submittedName>
</protein>